<dbReference type="InterPro" id="IPR055346">
    <property type="entry name" value="Fe-S_cluster_assembly_SufBD"/>
</dbReference>
<dbReference type="GO" id="GO:0016226">
    <property type="term" value="P:iron-sulfur cluster assembly"/>
    <property type="evidence" value="ECO:0007669"/>
    <property type="project" value="InterPro"/>
</dbReference>
<dbReference type="Pfam" id="PF01458">
    <property type="entry name" value="SUFBD_core"/>
    <property type="match status" value="1"/>
</dbReference>
<dbReference type="AlphaFoldDB" id="A0A940DNJ8"/>
<dbReference type="PANTHER" id="PTHR43575:SF1">
    <property type="entry name" value="PROTEIN ABCI7, CHLOROPLASTIC"/>
    <property type="match status" value="1"/>
</dbReference>
<dbReference type="PANTHER" id="PTHR43575">
    <property type="entry name" value="PROTEIN ABCI7, CHLOROPLASTIC"/>
    <property type="match status" value="1"/>
</dbReference>
<dbReference type="Proteomes" id="UP000771749">
    <property type="component" value="Unassembled WGS sequence"/>
</dbReference>
<evidence type="ECO:0000259" key="1">
    <source>
        <dbReference type="Pfam" id="PF01458"/>
    </source>
</evidence>
<feature type="domain" description="SUF system FeS cluster assembly SufBD core" evidence="1">
    <location>
        <begin position="41"/>
        <end position="207"/>
    </location>
</feature>
<protein>
    <submittedName>
        <fullName evidence="2">SufD family Fe-S cluster assembly protein</fullName>
    </submittedName>
</protein>
<reference evidence="2" key="2">
    <citation type="journal article" date="2021" name="PeerJ">
        <title>Extensive microbial diversity within the chicken gut microbiome revealed by metagenomics and culture.</title>
        <authorList>
            <person name="Gilroy R."/>
            <person name="Ravi A."/>
            <person name="Getino M."/>
            <person name="Pursley I."/>
            <person name="Horton D.L."/>
            <person name="Alikhan N.F."/>
            <person name="Baker D."/>
            <person name="Gharbi K."/>
            <person name="Hall N."/>
            <person name="Watson M."/>
            <person name="Adriaenssens E.M."/>
            <person name="Foster-Nyarko E."/>
            <person name="Jarju S."/>
            <person name="Secka A."/>
            <person name="Antonio M."/>
            <person name="Oren A."/>
            <person name="Chaudhuri R.R."/>
            <person name="La Ragione R."/>
            <person name="Hildebrand F."/>
            <person name="Pallen M.J."/>
        </authorList>
    </citation>
    <scope>NUCLEOTIDE SEQUENCE</scope>
    <source>
        <strain evidence="2">F1-3629</strain>
    </source>
</reference>
<dbReference type="SUPFAM" id="SSF101960">
    <property type="entry name" value="Stabilizer of iron transporter SufD"/>
    <property type="match status" value="1"/>
</dbReference>
<evidence type="ECO:0000313" key="3">
    <source>
        <dbReference type="Proteomes" id="UP000771749"/>
    </source>
</evidence>
<name>A0A940DNJ8_9BACT</name>
<gene>
    <name evidence="2" type="ORF">IAC07_05995</name>
</gene>
<organism evidence="2 3">
    <name type="scientific">Candidatus Cryptobacteroides gallistercoris</name>
    <dbReference type="NCBI Taxonomy" id="2840765"/>
    <lineage>
        <taxon>Bacteria</taxon>
        <taxon>Pseudomonadati</taxon>
        <taxon>Bacteroidota</taxon>
        <taxon>Bacteroidia</taxon>
        <taxon>Bacteroidales</taxon>
        <taxon>Candidatus Cryptobacteroides</taxon>
    </lineage>
</organism>
<reference evidence="2" key="1">
    <citation type="submission" date="2020-10" db="EMBL/GenBank/DDBJ databases">
        <authorList>
            <person name="Gilroy R."/>
        </authorList>
    </citation>
    <scope>NUCLEOTIDE SEQUENCE</scope>
    <source>
        <strain evidence="2">F1-3629</strain>
    </source>
</reference>
<comment type="caution">
    <text evidence="2">The sequence shown here is derived from an EMBL/GenBank/DDBJ whole genome shotgun (WGS) entry which is preliminary data.</text>
</comment>
<dbReference type="EMBL" id="JADIMJ010000089">
    <property type="protein sequence ID" value="MBO8454257.1"/>
    <property type="molecule type" value="Genomic_DNA"/>
</dbReference>
<dbReference type="InterPro" id="IPR037284">
    <property type="entry name" value="SUF_FeS_clus_asmbl_SufBD_sf"/>
</dbReference>
<proteinExistence type="predicted"/>
<accession>A0A940DNJ8</accession>
<sequence length="239" mass="26384">MIPSIEREDAMRNAVADVMGNVRTVTVSRGEVLERVFLLRDSSCELPMEHLVLEAGSRADVTVIVMPGVSCDIRLAVDIAGENADCSVKGIYLCPDNEKVHVAVDMNHLVPRCSSRQLFKGIAGGSSSVDFYGKIIVAADAQKTEAYQENHSLLLSDKASVNTRPQLEIYADDVKCSHGATIGRLNEEEQFYMRSRGITLREARVLQMISFLSPVFHGMPESAVREEIEEAVEKAVRQM</sequence>
<evidence type="ECO:0000313" key="2">
    <source>
        <dbReference type="EMBL" id="MBO8454257.1"/>
    </source>
</evidence>
<dbReference type="InterPro" id="IPR000825">
    <property type="entry name" value="SUF_FeS_clus_asmbl_SufBD_core"/>
</dbReference>